<reference evidence="3" key="1">
    <citation type="journal article" date="2011" name="MBio">
        <title>Novel metabolic attributes of the genus Cyanothece, comprising a group of unicellular nitrogen-fixing Cyanobacteria.</title>
        <authorList>
            <person name="Bandyopadhyay A."/>
            <person name="Elvitigala T."/>
            <person name="Welsh E."/>
            <person name="Stockel J."/>
            <person name="Liberton M."/>
            <person name="Min H."/>
            <person name="Sherman L.A."/>
            <person name="Pakrasi H.B."/>
        </authorList>
    </citation>
    <scope>NUCLEOTIDE SEQUENCE [LARGE SCALE GENOMIC DNA]</scope>
    <source>
        <strain evidence="3">PCC 8801</strain>
    </source>
</reference>
<accession>B7K0U2</accession>
<dbReference type="STRING" id="41431.PCC8801_1007"/>
<name>B7K0U2_RIPO1</name>
<organism evidence="2 3">
    <name type="scientific">Rippkaea orientalis (strain PCC 8801 / RF-1)</name>
    <name type="common">Cyanothece sp. (strain PCC 8801)</name>
    <dbReference type="NCBI Taxonomy" id="41431"/>
    <lineage>
        <taxon>Bacteria</taxon>
        <taxon>Bacillati</taxon>
        <taxon>Cyanobacteriota</taxon>
        <taxon>Cyanophyceae</taxon>
        <taxon>Oscillatoriophycideae</taxon>
        <taxon>Chroococcales</taxon>
        <taxon>Aphanothecaceae</taxon>
        <taxon>Rippkaea</taxon>
        <taxon>Rippkaea orientalis</taxon>
    </lineage>
</organism>
<gene>
    <name evidence="2" type="ordered locus">PCC8801_1007</name>
</gene>
<dbReference type="eggNOG" id="ENOG502Z86U">
    <property type="taxonomic scope" value="Bacteria"/>
</dbReference>
<evidence type="ECO:0000313" key="3">
    <source>
        <dbReference type="Proteomes" id="UP000008204"/>
    </source>
</evidence>
<dbReference type="RefSeq" id="WP_012594358.1">
    <property type="nucleotide sequence ID" value="NC_011726.1"/>
</dbReference>
<dbReference type="InterPro" id="IPR046612">
    <property type="entry name" value="DUF6671"/>
</dbReference>
<keyword evidence="3" id="KW-1185">Reference proteome</keyword>
<dbReference type="EMBL" id="CP001287">
    <property type="protein sequence ID" value="ACK65083.1"/>
    <property type="molecule type" value="Genomic_DNA"/>
</dbReference>
<feature type="domain" description="DUF6671" evidence="1">
    <location>
        <begin position="68"/>
        <end position="288"/>
    </location>
</feature>
<proteinExistence type="predicted"/>
<dbReference type="Proteomes" id="UP000008204">
    <property type="component" value="Chromosome"/>
</dbReference>
<dbReference type="AlphaFoldDB" id="B7K0U2"/>
<protein>
    <recommendedName>
        <fullName evidence="1">DUF6671 domain-containing protein</fullName>
    </recommendedName>
</protein>
<dbReference type="OrthoDB" id="9793837at2"/>
<evidence type="ECO:0000313" key="2">
    <source>
        <dbReference type="EMBL" id="ACK65083.1"/>
    </source>
</evidence>
<evidence type="ECO:0000259" key="1">
    <source>
        <dbReference type="Pfam" id="PF20376"/>
    </source>
</evidence>
<dbReference type="KEGG" id="cyp:PCC8801_1007"/>
<sequence>MVEIKSWFENRVCLVATMHKKEQVISPPIEQELGVKVVVPQAFNTDNFGTFTREIKRLGTQLEAARLKAQKALEMTGESLVITSEGSFFPHPTLPYAACDRELIFFFDQVNQIEIVAQEISLETNYSHASIRTIDEGLQFAQKVDFPSHGLIVMPNSEAEKNDPIFKGIVTENDLFNAIKTVLEFSPKKIVHIETDMRAMYNPTRMKVIAKATQNLIDKIFNTCPNCHCPGFDVVEHKSGLPCGLCGFPTDLIHSEIYRCQKCQLQQIKSFPNGQKSADPMYCNYCNP</sequence>
<dbReference type="Pfam" id="PF20376">
    <property type="entry name" value="DUF6671"/>
    <property type="match status" value="1"/>
</dbReference>
<dbReference type="HOGENOM" id="CLU_066202_0_0_3"/>